<dbReference type="Proteomes" id="UP000430692">
    <property type="component" value="Unassembled WGS sequence"/>
</dbReference>
<protein>
    <submittedName>
        <fullName evidence="1">Uncharacterized protein</fullName>
    </submittedName>
</protein>
<organism evidence="1 2">
    <name type="scientific">Shimazuella alba</name>
    <dbReference type="NCBI Taxonomy" id="2690964"/>
    <lineage>
        <taxon>Bacteria</taxon>
        <taxon>Bacillati</taxon>
        <taxon>Bacillota</taxon>
        <taxon>Bacilli</taxon>
        <taxon>Bacillales</taxon>
        <taxon>Thermoactinomycetaceae</taxon>
        <taxon>Shimazuella</taxon>
    </lineage>
</organism>
<gene>
    <name evidence="1" type="ORF">GSM42_06900</name>
</gene>
<reference evidence="1 2" key="1">
    <citation type="submission" date="2019-12" db="EMBL/GenBank/DDBJ databases">
        <title>Whole-genome analyses of novel actinobacteria.</title>
        <authorList>
            <person name="Sahin N."/>
            <person name="Saygin H."/>
        </authorList>
    </citation>
    <scope>NUCLEOTIDE SEQUENCE [LARGE SCALE GENOMIC DNA]</scope>
    <source>
        <strain evidence="1 2">KC615</strain>
    </source>
</reference>
<proteinExistence type="predicted"/>
<dbReference type="AlphaFoldDB" id="A0A6I4VSM2"/>
<evidence type="ECO:0000313" key="1">
    <source>
        <dbReference type="EMBL" id="MXQ53458.1"/>
    </source>
</evidence>
<keyword evidence="2" id="KW-1185">Reference proteome</keyword>
<name>A0A6I4VSM2_9BACL</name>
<dbReference type="RefSeq" id="WP_160800822.1">
    <property type="nucleotide sequence ID" value="NZ_WUUL01000004.1"/>
</dbReference>
<accession>A0A6I4VSM2</accession>
<comment type="caution">
    <text evidence="1">The sequence shown here is derived from an EMBL/GenBank/DDBJ whole genome shotgun (WGS) entry which is preliminary data.</text>
</comment>
<evidence type="ECO:0000313" key="2">
    <source>
        <dbReference type="Proteomes" id="UP000430692"/>
    </source>
</evidence>
<dbReference type="EMBL" id="WUUL01000004">
    <property type="protein sequence ID" value="MXQ53458.1"/>
    <property type="molecule type" value="Genomic_DNA"/>
</dbReference>
<sequence>MGKIRKTYALAFKKKAEGEPHTSIKLRAALGESFLLDGNNPTTVS</sequence>